<accession>A0AAW1QB02</accession>
<feature type="chain" id="PRO_5043385293" description="DUF3971 domain-containing protein" evidence="2">
    <location>
        <begin position="23"/>
        <end position="498"/>
    </location>
</feature>
<protein>
    <recommendedName>
        <fullName evidence="5">DUF3971 domain-containing protein</fullName>
    </recommendedName>
</protein>
<evidence type="ECO:0000313" key="4">
    <source>
        <dbReference type="Proteomes" id="UP001489004"/>
    </source>
</evidence>
<reference evidence="3 4" key="1">
    <citation type="journal article" date="2024" name="Nat. Commun.">
        <title>Phylogenomics reveals the evolutionary origins of lichenization in chlorophyte algae.</title>
        <authorList>
            <person name="Puginier C."/>
            <person name="Libourel C."/>
            <person name="Otte J."/>
            <person name="Skaloud P."/>
            <person name="Haon M."/>
            <person name="Grisel S."/>
            <person name="Petersen M."/>
            <person name="Berrin J.G."/>
            <person name="Delaux P.M."/>
            <person name="Dal Grande F."/>
            <person name="Keller J."/>
        </authorList>
    </citation>
    <scope>NUCLEOTIDE SEQUENCE [LARGE SCALE GENOMIC DNA]</scope>
    <source>
        <strain evidence="3 4">SAG 2043</strain>
    </source>
</reference>
<dbReference type="Proteomes" id="UP001489004">
    <property type="component" value="Unassembled WGS sequence"/>
</dbReference>
<evidence type="ECO:0000313" key="3">
    <source>
        <dbReference type="EMBL" id="KAK9818270.1"/>
    </source>
</evidence>
<sequence length="498" mass="53004">MLSLVGAAVALLLTAAAPAVLSTPRGLRAVLAVVNRIAPGHISVQQASLGWRRPIIIDQLKLMEPERLGGETLVDVQQISSTRSLWSIVTGKEFDVVVTAPFVDCLMAPDGQLKFVRLLTEWQVVREAKAHHKPHMPPDNTAPVDPAASKAKGPESAPLNFTAEGRLMTAQLYASDGVLQLPIELQQVVGENLHAAVLIGAKNLRDDAADFGVDAGWVDKQRAPKAGAAGMGRALDPTVVVVNSEHVNAELSGWRTSTGLLLRKPVSASVDYTPALAKFYLSRINPLLADSVSVEEGGTVRVDVTPLHDHVPAESLAVRVAPMKLVVGRGNLLGDAIGMLQLRDGRLGKLDKMKRLEVWTSAAHAEVFRNGPVVTKRIDLLVGSGNKGVHLALWGQVDPTTNQLSMTLGIPADTLALAGIKGLPAEAMFPVAVRGTVNRPRVDWIGASRRLAALAVKQRSVDIATEDQPASLRASLLKDALKGRHVIPVVDVGTPPQV</sequence>
<comment type="caution">
    <text evidence="3">The sequence shown here is derived from an EMBL/GenBank/DDBJ whole genome shotgun (WGS) entry which is preliminary data.</text>
</comment>
<gene>
    <name evidence="3" type="ORF">WJX72_009837</name>
</gene>
<dbReference type="AlphaFoldDB" id="A0AAW1QB02"/>
<feature type="region of interest" description="Disordered" evidence="1">
    <location>
        <begin position="129"/>
        <end position="156"/>
    </location>
</feature>
<evidence type="ECO:0000256" key="2">
    <source>
        <dbReference type="SAM" id="SignalP"/>
    </source>
</evidence>
<organism evidence="3 4">
    <name type="scientific">[Myrmecia] bisecta</name>
    <dbReference type="NCBI Taxonomy" id="41462"/>
    <lineage>
        <taxon>Eukaryota</taxon>
        <taxon>Viridiplantae</taxon>
        <taxon>Chlorophyta</taxon>
        <taxon>core chlorophytes</taxon>
        <taxon>Trebouxiophyceae</taxon>
        <taxon>Trebouxiales</taxon>
        <taxon>Trebouxiaceae</taxon>
        <taxon>Myrmecia</taxon>
    </lineage>
</organism>
<proteinExistence type="predicted"/>
<evidence type="ECO:0008006" key="5">
    <source>
        <dbReference type="Google" id="ProtNLM"/>
    </source>
</evidence>
<keyword evidence="4" id="KW-1185">Reference proteome</keyword>
<name>A0AAW1QB02_9CHLO</name>
<feature type="signal peptide" evidence="2">
    <location>
        <begin position="1"/>
        <end position="22"/>
    </location>
</feature>
<keyword evidence="2" id="KW-0732">Signal</keyword>
<dbReference type="EMBL" id="JALJOR010000004">
    <property type="protein sequence ID" value="KAK9818270.1"/>
    <property type="molecule type" value="Genomic_DNA"/>
</dbReference>
<evidence type="ECO:0000256" key="1">
    <source>
        <dbReference type="SAM" id="MobiDB-lite"/>
    </source>
</evidence>